<evidence type="ECO:0000313" key="9">
    <source>
        <dbReference type="Proteomes" id="UP001501083"/>
    </source>
</evidence>
<evidence type="ECO:0000259" key="7">
    <source>
        <dbReference type="PROSITE" id="PS51123"/>
    </source>
</evidence>
<dbReference type="InterPro" id="IPR007450">
    <property type="entry name" value="BamE_dom"/>
</dbReference>
<evidence type="ECO:0000256" key="3">
    <source>
        <dbReference type="ARBA" id="ARBA00023136"/>
    </source>
</evidence>
<feature type="domain" description="OmpA-like" evidence="7">
    <location>
        <begin position="145"/>
        <end position="271"/>
    </location>
</feature>
<dbReference type="Pfam" id="PF04355">
    <property type="entry name" value="BamE"/>
    <property type="match status" value="1"/>
</dbReference>
<dbReference type="InterPro" id="IPR036737">
    <property type="entry name" value="OmpA-like_sf"/>
</dbReference>
<protein>
    <submittedName>
        <fullName evidence="8">Outer membrane protein assembly factor BamE</fullName>
    </submittedName>
</protein>
<proteinExistence type="predicted"/>
<sequence length="271" mass="29465">MNTCKKSAIALVLTAFALGSIGCTQHVSRDVSDAGQVVGEVTFPSLDHLVLKEGTFPTREALSQIAPGVTKDQLYALIGRPHFREGFGHVTEWDYLFHFRAGSQVTTCQYKVVFDEHEKGQSFHWLPESCLAPAAAAARRPQEPASEKRFTLSADALFSFGSSSLGDRQSTQDELASIAQELAAANAPRVQVIGHTDRIGDEHSNDVLSQRRANTVREFLVRNGVPAEAIVAVGKGEREPVSHCAASLSRTDLVACLQPDRRVEIIVEGSR</sequence>
<dbReference type="Gene3D" id="3.30.1450.10">
    <property type="match status" value="1"/>
</dbReference>
<keyword evidence="2 6" id="KW-0732">Signal</keyword>
<evidence type="ECO:0000256" key="1">
    <source>
        <dbReference type="ARBA" id="ARBA00004442"/>
    </source>
</evidence>
<gene>
    <name evidence="8" type="primary">bamE_1</name>
    <name evidence="8" type="ORF">GCM10025759_13320</name>
</gene>
<dbReference type="Pfam" id="PF00691">
    <property type="entry name" value="OmpA"/>
    <property type="match status" value="1"/>
</dbReference>
<dbReference type="CDD" id="cd07185">
    <property type="entry name" value="OmpA_C-like"/>
    <property type="match status" value="1"/>
</dbReference>
<keyword evidence="4" id="KW-0998">Cell outer membrane</keyword>
<organism evidence="8 9">
    <name type="scientific">Lysobacter panacisoli</name>
    <dbReference type="NCBI Taxonomy" id="1255263"/>
    <lineage>
        <taxon>Bacteria</taxon>
        <taxon>Pseudomonadati</taxon>
        <taxon>Pseudomonadota</taxon>
        <taxon>Gammaproteobacteria</taxon>
        <taxon>Lysobacterales</taxon>
        <taxon>Lysobacteraceae</taxon>
        <taxon>Lysobacter</taxon>
    </lineage>
</organism>
<comment type="subcellular location">
    <subcellularLocation>
        <location evidence="1">Cell outer membrane</location>
    </subcellularLocation>
</comment>
<feature type="signal peptide" evidence="6">
    <location>
        <begin position="1"/>
        <end position="22"/>
    </location>
</feature>
<feature type="chain" id="PRO_5045244074" evidence="6">
    <location>
        <begin position="23"/>
        <end position="271"/>
    </location>
</feature>
<dbReference type="PRINTS" id="PR01021">
    <property type="entry name" value="OMPADOMAIN"/>
</dbReference>
<dbReference type="PANTHER" id="PTHR30329:SF21">
    <property type="entry name" value="LIPOPROTEIN YIAD-RELATED"/>
    <property type="match status" value="1"/>
</dbReference>
<name>A0ABP9LB80_9GAMM</name>
<dbReference type="PROSITE" id="PS51257">
    <property type="entry name" value="PROKAR_LIPOPROTEIN"/>
    <property type="match status" value="1"/>
</dbReference>
<accession>A0ABP9LB80</accession>
<dbReference type="RefSeq" id="WP_158986777.1">
    <property type="nucleotide sequence ID" value="NZ_BAABKY010000002.1"/>
</dbReference>
<dbReference type="Proteomes" id="UP001501083">
    <property type="component" value="Unassembled WGS sequence"/>
</dbReference>
<evidence type="ECO:0000313" key="8">
    <source>
        <dbReference type="EMBL" id="GAA5072858.1"/>
    </source>
</evidence>
<keyword evidence="9" id="KW-1185">Reference proteome</keyword>
<reference evidence="9" key="1">
    <citation type="journal article" date="2019" name="Int. J. Syst. Evol. Microbiol.">
        <title>The Global Catalogue of Microorganisms (GCM) 10K type strain sequencing project: providing services to taxonomists for standard genome sequencing and annotation.</title>
        <authorList>
            <consortium name="The Broad Institute Genomics Platform"/>
            <consortium name="The Broad Institute Genome Sequencing Center for Infectious Disease"/>
            <person name="Wu L."/>
            <person name="Ma J."/>
        </authorList>
    </citation>
    <scope>NUCLEOTIDE SEQUENCE [LARGE SCALE GENOMIC DNA]</scope>
    <source>
        <strain evidence="9">JCM 19212</strain>
    </source>
</reference>
<evidence type="ECO:0000256" key="6">
    <source>
        <dbReference type="SAM" id="SignalP"/>
    </source>
</evidence>
<dbReference type="InterPro" id="IPR006665">
    <property type="entry name" value="OmpA-like"/>
</dbReference>
<comment type="caution">
    <text evidence="8">The sequence shown here is derived from an EMBL/GenBank/DDBJ whole genome shotgun (WGS) entry which is preliminary data.</text>
</comment>
<evidence type="ECO:0000256" key="2">
    <source>
        <dbReference type="ARBA" id="ARBA00022729"/>
    </source>
</evidence>
<dbReference type="PANTHER" id="PTHR30329">
    <property type="entry name" value="STATOR ELEMENT OF FLAGELLAR MOTOR COMPLEX"/>
    <property type="match status" value="1"/>
</dbReference>
<dbReference type="Gene3D" id="3.30.1330.60">
    <property type="entry name" value="OmpA-like domain"/>
    <property type="match status" value="1"/>
</dbReference>
<dbReference type="SUPFAM" id="SSF103088">
    <property type="entry name" value="OmpA-like"/>
    <property type="match status" value="1"/>
</dbReference>
<dbReference type="EMBL" id="BAABKY010000002">
    <property type="protein sequence ID" value="GAA5072858.1"/>
    <property type="molecule type" value="Genomic_DNA"/>
</dbReference>
<dbReference type="InterPro" id="IPR037873">
    <property type="entry name" value="BamE-like"/>
</dbReference>
<keyword evidence="3 5" id="KW-0472">Membrane</keyword>
<dbReference type="InterPro" id="IPR006664">
    <property type="entry name" value="OMP_bac"/>
</dbReference>
<evidence type="ECO:0000256" key="5">
    <source>
        <dbReference type="PROSITE-ProRule" id="PRU00473"/>
    </source>
</evidence>
<evidence type="ECO:0000256" key="4">
    <source>
        <dbReference type="ARBA" id="ARBA00023237"/>
    </source>
</evidence>
<dbReference type="PROSITE" id="PS51123">
    <property type="entry name" value="OMPA_2"/>
    <property type="match status" value="1"/>
</dbReference>
<dbReference type="InterPro" id="IPR050330">
    <property type="entry name" value="Bact_OuterMem_StrucFunc"/>
</dbReference>